<dbReference type="KEGG" id="ssin:G7078_00170"/>
<feature type="chain" id="PRO_5026183826" description="Spore coat protein U domain-containing protein" evidence="1">
    <location>
        <begin position="20"/>
        <end position="195"/>
    </location>
</feature>
<keyword evidence="3" id="KW-1185">Reference proteome</keyword>
<evidence type="ECO:0008006" key="4">
    <source>
        <dbReference type="Google" id="ProtNLM"/>
    </source>
</evidence>
<accession>A0A6G7ZK60</accession>
<evidence type="ECO:0000313" key="2">
    <source>
        <dbReference type="EMBL" id="QIL01364.1"/>
    </source>
</evidence>
<keyword evidence="1" id="KW-0732">Signal</keyword>
<sequence length="195" mass="19306">MLRIVLFLISILIAGNAHAQTVQTAYAGGSPVVLTIPVTASVGGRCGFATGAAPSGTFNKDNFDRDGLAAQFDFSLNCTGPSRVAISSSNGGLLTSAAIATGYRNKADYQVTLNLAANDGSSAQASCAASALVTGGSCTFAGTASTTQGLRLANAAVNQAGSYVKISAPAQSASSATLVAGTYTDTLTVTVSPAL</sequence>
<proteinExistence type="predicted"/>
<name>A0A6G7ZK60_9SPHN</name>
<reference evidence="2 3" key="1">
    <citation type="submission" date="2020-03" db="EMBL/GenBank/DDBJ databases">
        <title>Sphingomonas sp. nov., isolated from fish.</title>
        <authorList>
            <person name="Hyun D.-W."/>
            <person name="Bae J.-W."/>
        </authorList>
    </citation>
    <scope>NUCLEOTIDE SEQUENCE [LARGE SCALE GENOMIC DNA]</scope>
    <source>
        <strain evidence="2 3">HDW15C</strain>
    </source>
</reference>
<gene>
    <name evidence="2" type="ORF">G7078_00170</name>
</gene>
<dbReference type="AlphaFoldDB" id="A0A6G7ZK60"/>
<evidence type="ECO:0000313" key="3">
    <source>
        <dbReference type="Proteomes" id="UP000502502"/>
    </source>
</evidence>
<evidence type="ECO:0000256" key="1">
    <source>
        <dbReference type="SAM" id="SignalP"/>
    </source>
</evidence>
<organism evidence="2 3">
    <name type="scientific">Sphingomonas sinipercae</name>
    <dbReference type="NCBI Taxonomy" id="2714944"/>
    <lineage>
        <taxon>Bacteria</taxon>
        <taxon>Pseudomonadati</taxon>
        <taxon>Pseudomonadota</taxon>
        <taxon>Alphaproteobacteria</taxon>
        <taxon>Sphingomonadales</taxon>
        <taxon>Sphingomonadaceae</taxon>
        <taxon>Sphingomonas</taxon>
    </lineage>
</organism>
<dbReference type="Proteomes" id="UP000502502">
    <property type="component" value="Chromosome"/>
</dbReference>
<dbReference type="RefSeq" id="WP_166091787.1">
    <property type="nucleotide sequence ID" value="NZ_CP049871.1"/>
</dbReference>
<protein>
    <recommendedName>
        <fullName evidence="4">Spore coat protein U domain-containing protein</fullName>
    </recommendedName>
</protein>
<feature type="signal peptide" evidence="1">
    <location>
        <begin position="1"/>
        <end position="19"/>
    </location>
</feature>
<dbReference type="EMBL" id="CP049871">
    <property type="protein sequence ID" value="QIL01364.1"/>
    <property type="molecule type" value="Genomic_DNA"/>
</dbReference>